<keyword evidence="1" id="KW-1133">Transmembrane helix</keyword>
<evidence type="ECO:0000313" key="3">
    <source>
        <dbReference type="Proteomes" id="UP000432464"/>
    </source>
</evidence>
<keyword evidence="1" id="KW-0812">Transmembrane</keyword>
<sequence>MAISIHPTPHVTAVSHPHAAAMRRILLTVVTGSLVFLIPWIAYLSVSLPSERQVSQWDIAWVGFDFALVGAIGMTAWTAWRRRQVFIPWAMITGTLLICDAWFDVVLDWNSPDLWFALLSAGIGELPLAVLLFYAARRLLRLTIERAWTLTGHIGPAPRVSRVELLTMTNWLPLEDLDADGSDVQGRARIDAARRTGNGIAQGIDAEAQAVRALWIADIGDARVREARDERSHRTGFIDRE</sequence>
<accession>A0A6I3KU73</accession>
<name>A0A6I3KU73_9NOCA</name>
<keyword evidence="1" id="KW-0472">Membrane</keyword>
<evidence type="ECO:0000313" key="2">
    <source>
        <dbReference type="EMBL" id="MTE11624.1"/>
    </source>
</evidence>
<keyword evidence="3" id="KW-1185">Reference proteome</keyword>
<evidence type="ECO:0000256" key="1">
    <source>
        <dbReference type="SAM" id="Phobius"/>
    </source>
</evidence>
<dbReference type="EMBL" id="WMBB01000001">
    <property type="protein sequence ID" value="MTE11624.1"/>
    <property type="molecule type" value="Genomic_DNA"/>
</dbReference>
<dbReference type="AlphaFoldDB" id="A0A6I3KU73"/>
<comment type="caution">
    <text evidence="2">The sequence shown here is derived from an EMBL/GenBank/DDBJ whole genome shotgun (WGS) entry which is preliminary data.</text>
</comment>
<reference evidence="2 3" key="1">
    <citation type="submission" date="2019-11" db="EMBL/GenBank/DDBJ databases">
        <title>Nocardia sp. nov. CT2-14 isolated from soil.</title>
        <authorList>
            <person name="Kanchanasin P."/>
            <person name="Tanasupawat S."/>
            <person name="Yuki M."/>
            <person name="Kudo T."/>
        </authorList>
    </citation>
    <scope>NUCLEOTIDE SEQUENCE [LARGE SCALE GENOMIC DNA]</scope>
    <source>
        <strain evidence="2 3">CT2-14</strain>
    </source>
</reference>
<feature type="transmembrane region" description="Helical" evidence="1">
    <location>
        <begin position="59"/>
        <end position="79"/>
    </location>
</feature>
<proteinExistence type="predicted"/>
<feature type="transmembrane region" description="Helical" evidence="1">
    <location>
        <begin position="25"/>
        <end position="47"/>
    </location>
</feature>
<protein>
    <recommendedName>
        <fullName evidence="4">DUF2637 domain-containing protein</fullName>
    </recommendedName>
</protein>
<feature type="transmembrane region" description="Helical" evidence="1">
    <location>
        <begin position="86"/>
        <end position="103"/>
    </location>
</feature>
<evidence type="ECO:0008006" key="4">
    <source>
        <dbReference type="Google" id="ProtNLM"/>
    </source>
</evidence>
<organism evidence="2 3">
    <name type="scientific">Nocardia aurantiaca</name>
    <dbReference type="NCBI Taxonomy" id="2675850"/>
    <lineage>
        <taxon>Bacteria</taxon>
        <taxon>Bacillati</taxon>
        <taxon>Actinomycetota</taxon>
        <taxon>Actinomycetes</taxon>
        <taxon>Mycobacteriales</taxon>
        <taxon>Nocardiaceae</taxon>
        <taxon>Nocardia</taxon>
    </lineage>
</organism>
<feature type="transmembrane region" description="Helical" evidence="1">
    <location>
        <begin position="115"/>
        <end position="136"/>
    </location>
</feature>
<dbReference type="Proteomes" id="UP000432464">
    <property type="component" value="Unassembled WGS sequence"/>
</dbReference>
<gene>
    <name evidence="2" type="ORF">GLP40_02325</name>
</gene>